<feature type="transmembrane region" description="Helical" evidence="6">
    <location>
        <begin position="34"/>
        <end position="54"/>
    </location>
</feature>
<reference evidence="7" key="1">
    <citation type="submission" date="2025-08" db="UniProtKB">
        <authorList>
            <consortium name="Ensembl"/>
        </authorList>
    </citation>
    <scope>IDENTIFICATION</scope>
</reference>
<sequence length="198" mass="21405">SANVRVHHEIPCSCRFSQALLCGLIGVVSWKRPIAIVIKFFMVLSAVCVMLNLAGSILSCQKAQLVSSLHHCHTAGSEPTLVCVCCENPKLNGCSNAAGDSIRLYPALQGCQFVRHSLKDLLFAVCALSVVSVAVCVLATSTRCMQIVSSDALHTFITHRLEHGIDDCPNPRDSYFTGEDYDDFVAPAPPPPYDPPAY</sequence>
<feature type="transmembrane region" description="Helical" evidence="6">
    <location>
        <begin position="121"/>
        <end position="140"/>
    </location>
</feature>
<evidence type="ECO:0000256" key="1">
    <source>
        <dbReference type="ARBA" id="ARBA00004370"/>
    </source>
</evidence>
<proteinExistence type="inferred from homology"/>
<evidence type="ECO:0008006" key="8">
    <source>
        <dbReference type="Google" id="ProtNLM"/>
    </source>
</evidence>
<evidence type="ECO:0000256" key="5">
    <source>
        <dbReference type="ARBA" id="ARBA00034309"/>
    </source>
</evidence>
<dbReference type="GeneTree" id="ENSGT00530000063335"/>
<dbReference type="OMA" id="SCETMRI"/>
<reference evidence="7" key="2">
    <citation type="submission" date="2025-09" db="UniProtKB">
        <authorList>
            <consortium name="Ensembl"/>
        </authorList>
    </citation>
    <scope>IDENTIFICATION</scope>
</reference>
<dbReference type="InterPro" id="IPR030431">
    <property type="entry name" value="ENTREP1-3"/>
</dbReference>
<organism evidence="7">
    <name type="scientific">Petromyzon marinus</name>
    <name type="common">Sea lamprey</name>
    <dbReference type="NCBI Taxonomy" id="7757"/>
    <lineage>
        <taxon>Eukaryota</taxon>
        <taxon>Metazoa</taxon>
        <taxon>Chordata</taxon>
        <taxon>Craniata</taxon>
        <taxon>Vertebrata</taxon>
        <taxon>Cyclostomata</taxon>
        <taxon>Hyperoartia</taxon>
        <taxon>Petromyzontiformes</taxon>
        <taxon>Petromyzontidae</taxon>
        <taxon>Petromyzon</taxon>
    </lineage>
</organism>
<evidence type="ECO:0000256" key="4">
    <source>
        <dbReference type="ARBA" id="ARBA00023136"/>
    </source>
</evidence>
<dbReference type="Ensembl" id="ENSPMAT00000005731.1">
    <property type="protein sequence ID" value="ENSPMAP00000005706.1"/>
    <property type="gene ID" value="ENSPMAG00000005196.1"/>
</dbReference>
<keyword evidence="2 6" id="KW-0812">Transmembrane</keyword>
<evidence type="ECO:0000313" key="7">
    <source>
        <dbReference type="Ensembl" id="ENSPMAP00000005706.1"/>
    </source>
</evidence>
<comment type="subcellular location">
    <subcellularLocation>
        <location evidence="1">Membrane</location>
    </subcellularLocation>
</comment>
<dbReference type="AlphaFoldDB" id="S4RKH3"/>
<evidence type="ECO:0000256" key="2">
    <source>
        <dbReference type="ARBA" id="ARBA00022692"/>
    </source>
</evidence>
<keyword evidence="3 6" id="KW-1133">Transmembrane helix</keyword>
<dbReference type="STRING" id="7757.ENSPMAP00000005706"/>
<evidence type="ECO:0000256" key="3">
    <source>
        <dbReference type="ARBA" id="ARBA00022989"/>
    </source>
</evidence>
<evidence type="ECO:0000256" key="6">
    <source>
        <dbReference type="SAM" id="Phobius"/>
    </source>
</evidence>
<name>S4RKH3_PETMA</name>
<dbReference type="PANTHER" id="PTHR17615">
    <property type="entry name" value="PROTEIN FAM189A"/>
    <property type="match status" value="1"/>
</dbReference>
<keyword evidence="4 6" id="KW-0472">Membrane</keyword>
<comment type="similarity">
    <text evidence="5">Belongs to the ENTREP family.</text>
</comment>
<dbReference type="PANTHER" id="PTHR17615:SF9">
    <property type="entry name" value="PROTEIN FAM189A1"/>
    <property type="match status" value="1"/>
</dbReference>
<accession>S4RKH3</accession>
<protein>
    <recommendedName>
        <fullName evidence="8">Family with sequence similarity 189 member A1</fullName>
    </recommendedName>
</protein>
<dbReference type="GO" id="GO:0016020">
    <property type="term" value="C:membrane"/>
    <property type="evidence" value="ECO:0007669"/>
    <property type="project" value="UniProtKB-SubCell"/>
</dbReference>